<dbReference type="OrthoDB" id="3938867at2759"/>
<reference evidence="1 2" key="1">
    <citation type="submission" date="2016-06" db="EMBL/GenBank/DDBJ databases">
        <title>Evolution of pathogenesis and genome organization in the Tremellales.</title>
        <authorList>
            <person name="Cuomo C."/>
            <person name="Litvintseva A."/>
            <person name="Heitman J."/>
            <person name="Chen Y."/>
            <person name="Sun S."/>
            <person name="Springer D."/>
            <person name="Dromer F."/>
            <person name="Young S."/>
            <person name="Zeng Q."/>
            <person name="Chapman S."/>
            <person name="Gujja S."/>
            <person name="Saif S."/>
            <person name="Birren B."/>
        </authorList>
    </citation>
    <scope>NUCLEOTIDE SEQUENCE [LARGE SCALE GENOMIC DNA]</scope>
    <source>
        <strain evidence="1 2">CBS 7118</strain>
    </source>
</reference>
<name>A0A1E3HUQ7_9TREE</name>
<dbReference type="AlphaFoldDB" id="A0A1E3HUQ7"/>
<dbReference type="RefSeq" id="XP_019028145.1">
    <property type="nucleotide sequence ID" value="XM_019179841.1"/>
</dbReference>
<evidence type="ECO:0000313" key="1">
    <source>
        <dbReference type="EMBL" id="ODN80050.1"/>
    </source>
</evidence>
<gene>
    <name evidence="1" type="ORF">L198_07860</name>
</gene>
<dbReference type="GeneID" id="30197071"/>
<keyword evidence="2" id="KW-1185">Reference proteome</keyword>
<accession>A0A1E3HUQ7</accession>
<comment type="caution">
    <text evidence="1">The sequence shown here is derived from an EMBL/GenBank/DDBJ whole genome shotgun (WGS) entry which is preliminary data.</text>
</comment>
<dbReference type="EMBL" id="AWGH01000045">
    <property type="protein sequence ID" value="ODN80050.1"/>
    <property type="molecule type" value="Genomic_DNA"/>
</dbReference>
<protein>
    <submittedName>
        <fullName evidence="1">Uncharacterized protein</fullName>
    </submittedName>
</protein>
<evidence type="ECO:0000313" key="2">
    <source>
        <dbReference type="Proteomes" id="UP000094819"/>
    </source>
</evidence>
<organism evidence="1 2">
    <name type="scientific">Cryptococcus wingfieldii CBS 7118</name>
    <dbReference type="NCBI Taxonomy" id="1295528"/>
    <lineage>
        <taxon>Eukaryota</taxon>
        <taxon>Fungi</taxon>
        <taxon>Dikarya</taxon>
        <taxon>Basidiomycota</taxon>
        <taxon>Agaricomycotina</taxon>
        <taxon>Tremellomycetes</taxon>
        <taxon>Tremellales</taxon>
        <taxon>Cryptococcaceae</taxon>
        <taxon>Cryptococcus</taxon>
    </lineage>
</organism>
<proteinExistence type="predicted"/>
<dbReference type="Proteomes" id="UP000094819">
    <property type="component" value="Unassembled WGS sequence"/>
</dbReference>
<sequence length="154" mass="18165">MIAERTKKAEELLGKDSIERCELRHVTGLERGEDGHIYPGWGYFLSRARGASVLPMIQQGKLIHLIDYFGGGAYSLVDWAYFVDFHHENMEVWAAFIQWADKCEWAYFLDFDHEKMEIWGYGPLVREAGFELLREDPKHIDKTFRPYWSEDQED</sequence>